<keyword evidence="3" id="KW-1185">Reference proteome</keyword>
<dbReference type="OrthoDB" id="2581931at2759"/>
<reference evidence="2 3" key="1">
    <citation type="submission" date="2013-07" db="EMBL/GenBank/DDBJ databases">
        <title>The Genome Sequence of Cryptococcus heveanensis BCC8398.</title>
        <authorList>
            <consortium name="The Broad Institute Genome Sequencing Platform"/>
            <person name="Cuomo C."/>
            <person name="Litvintseva A."/>
            <person name="Chen Y."/>
            <person name="Heitman J."/>
            <person name="Sun S."/>
            <person name="Springer D."/>
            <person name="Dromer F."/>
            <person name="Young S.K."/>
            <person name="Zeng Q."/>
            <person name="Gargeya S."/>
            <person name="Fitzgerald M."/>
            <person name="Abouelleil A."/>
            <person name="Alvarado L."/>
            <person name="Berlin A.M."/>
            <person name="Chapman S.B."/>
            <person name="Dewar J."/>
            <person name="Goldberg J."/>
            <person name="Griggs A."/>
            <person name="Gujja S."/>
            <person name="Hansen M."/>
            <person name="Howarth C."/>
            <person name="Imamovic A."/>
            <person name="Larimer J."/>
            <person name="McCowan C."/>
            <person name="Murphy C."/>
            <person name="Pearson M."/>
            <person name="Priest M."/>
            <person name="Roberts A."/>
            <person name="Saif S."/>
            <person name="Shea T."/>
            <person name="Sykes S."/>
            <person name="Wortman J."/>
            <person name="Nusbaum C."/>
            <person name="Birren B."/>
        </authorList>
    </citation>
    <scope>NUCLEOTIDE SEQUENCE [LARGE SCALE GENOMIC DNA]</scope>
    <source>
        <strain evidence="2 3">BCC8398</strain>
    </source>
</reference>
<gene>
    <name evidence="2" type="ORF">I316_01265</name>
</gene>
<accession>A0A1B9H082</accession>
<protein>
    <submittedName>
        <fullName evidence="2">Uncharacterized protein</fullName>
    </submittedName>
</protein>
<dbReference type="Proteomes" id="UP000092666">
    <property type="component" value="Unassembled WGS sequence"/>
</dbReference>
<feature type="compositionally biased region" description="Basic and acidic residues" evidence="1">
    <location>
        <begin position="79"/>
        <end position="88"/>
    </location>
</feature>
<dbReference type="AlphaFoldDB" id="A0A1B9H082"/>
<feature type="compositionally biased region" description="Basic and acidic residues" evidence="1">
    <location>
        <begin position="37"/>
        <end position="51"/>
    </location>
</feature>
<feature type="compositionally biased region" description="Polar residues" evidence="1">
    <location>
        <begin position="101"/>
        <end position="110"/>
    </location>
</feature>
<feature type="region of interest" description="Disordered" evidence="1">
    <location>
        <begin position="79"/>
        <end position="110"/>
    </location>
</feature>
<evidence type="ECO:0000256" key="1">
    <source>
        <dbReference type="SAM" id="MobiDB-lite"/>
    </source>
</evidence>
<feature type="region of interest" description="Disordered" evidence="1">
    <location>
        <begin position="1"/>
        <end position="51"/>
    </location>
</feature>
<reference evidence="3" key="2">
    <citation type="submission" date="2013-12" db="EMBL/GenBank/DDBJ databases">
        <title>Evolution of pathogenesis and genome organization in the Tremellales.</title>
        <authorList>
            <person name="Cuomo C."/>
            <person name="Litvintseva A."/>
            <person name="Heitman J."/>
            <person name="Chen Y."/>
            <person name="Sun S."/>
            <person name="Springer D."/>
            <person name="Dromer F."/>
            <person name="Young S."/>
            <person name="Zeng Q."/>
            <person name="Chapman S."/>
            <person name="Gujja S."/>
            <person name="Saif S."/>
            <person name="Birren B."/>
        </authorList>
    </citation>
    <scope>NUCLEOTIDE SEQUENCE [LARGE SCALE GENOMIC DNA]</scope>
    <source>
        <strain evidence="3">BCC8398</strain>
    </source>
</reference>
<evidence type="ECO:0000313" key="2">
    <source>
        <dbReference type="EMBL" id="OCF36670.1"/>
    </source>
</evidence>
<sequence length="110" mass="12043">MSSYNEMGSPGTSPSKQADVWTTGGILEGRTGVPSEHGYEHHISSPKQSRDVIEAEPGIIETTDLAPLNHEKMAEDHLSMDKNTRASKEAQTARGGRDTPTEQQMFMNTE</sequence>
<organism evidence="2 3">
    <name type="scientific">Kwoniella heveanensis BCC8398</name>
    <dbReference type="NCBI Taxonomy" id="1296120"/>
    <lineage>
        <taxon>Eukaryota</taxon>
        <taxon>Fungi</taxon>
        <taxon>Dikarya</taxon>
        <taxon>Basidiomycota</taxon>
        <taxon>Agaricomycotina</taxon>
        <taxon>Tremellomycetes</taxon>
        <taxon>Tremellales</taxon>
        <taxon>Cryptococcaceae</taxon>
        <taxon>Kwoniella</taxon>
    </lineage>
</organism>
<feature type="compositionally biased region" description="Polar residues" evidence="1">
    <location>
        <begin position="1"/>
        <end position="16"/>
    </location>
</feature>
<proteinExistence type="predicted"/>
<name>A0A1B9H082_9TREE</name>
<evidence type="ECO:0000313" key="3">
    <source>
        <dbReference type="Proteomes" id="UP000092666"/>
    </source>
</evidence>
<dbReference type="EMBL" id="KI669494">
    <property type="protein sequence ID" value="OCF36670.1"/>
    <property type="molecule type" value="Genomic_DNA"/>
</dbReference>